<dbReference type="EMBL" id="LZYZ01000006">
    <property type="protein sequence ID" value="OOM10356.1"/>
    <property type="molecule type" value="Genomic_DNA"/>
</dbReference>
<sequence length="497" mass="58093">MMQYILKGKNRMLRNINYPIAAFWLVIIIGTVTLFCKPVIGMADNGDFYRVISTNGVYELNPKDQNLYFGYFNKDYGIYKYNNDNEKNFTSTQGIFIKLAVYINEMFNKNYIFDIRLMSWMFLIAEALGIYLIVKVLTTELTKDKYKMIITLVTILIFCDTGYLAYYNSFYGEALNISFFLLSIGILLYMIEFNKFNKLNILMFGITSFIFLGSKQQLAPVGILLAAVVLRLGFKIKGNLFKVLTLSLSIGFIISSILFYNAISGDFEYINRYHSMNRGILLYEDNPDEVMKYFNIDEQYSLLKETTFYDNVTLVDLYDNKLIENYYKKFTTGKILSYYITHPRAFFKMMKISFDNAYSIRPNSIGNYEKSANKEFGAKSYFFALYSPVKQKVFTGNLIFSIITIAMYVYISIRRYIKGYKTKDYKIIFKEEAYFYIFLVGLSQIIISVIGAGDADLAKHVFMYNISFDLILIYFVSIELAKREEKNNKRISYRIPY</sequence>
<feature type="transmembrane region" description="Helical" evidence="1">
    <location>
        <begin position="21"/>
        <end position="40"/>
    </location>
</feature>
<feature type="transmembrane region" description="Helical" evidence="1">
    <location>
        <begin position="433"/>
        <end position="450"/>
    </location>
</feature>
<dbReference type="Proteomes" id="UP000191154">
    <property type="component" value="Unassembled WGS sequence"/>
</dbReference>
<proteinExistence type="predicted"/>
<name>A0A1S8N1H8_CLOSA</name>
<feature type="transmembrane region" description="Helical" evidence="1">
    <location>
        <begin position="196"/>
        <end position="212"/>
    </location>
</feature>
<dbReference type="AlphaFoldDB" id="A0A1S8N1H8"/>
<dbReference type="STRING" id="169679.CSACC_21010"/>
<feature type="transmembrane region" description="Helical" evidence="1">
    <location>
        <begin position="241"/>
        <end position="263"/>
    </location>
</feature>
<keyword evidence="1" id="KW-1133">Transmembrane helix</keyword>
<feature type="transmembrane region" description="Helical" evidence="1">
    <location>
        <begin position="218"/>
        <end position="234"/>
    </location>
</feature>
<reference evidence="2 3" key="1">
    <citation type="submission" date="2016-05" db="EMBL/GenBank/DDBJ databases">
        <title>Microbial solvent formation.</title>
        <authorList>
            <person name="Poehlein A."/>
            <person name="Montoya Solano J.D."/>
            <person name="Flitsch S."/>
            <person name="Krabben P."/>
            <person name="Duerre P."/>
            <person name="Daniel R."/>
        </authorList>
    </citation>
    <scope>NUCLEOTIDE SEQUENCE [LARGE SCALE GENOMIC DNA]</scope>
    <source>
        <strain evidence="2 3">L1-8</strain>
    </source>
</reference>
<comment type="caution">
    <text evidence="2">The sequence shown here is derived from an EMBL/GenBank/DDBJ whole genome shotgun (WGS) entry which is preliminary data.</text>
</comment>
<organism evidence="2 3">
    <name type="scientific">Clostridium saccharobutylicum</name>
    <dbReference type="NCBI Taxonomy" id="169679"/>
    <lineage>
        <taxon>Bacteria</taxon>
        <taxon>Bacillati</taxon>
        <taxon>Bacillota</taxon>
        <taxon>Clostridia</taxon>
        <taxon>Eubacteriales</taxon>
        <taxon>Clostridiaceae</taxon>
        <taxon>Clostridium</taxon>
    </lineage>
</organism>
<feature type="transmembrane region" description="Helical" evidence="1">
    <location>
        <begin position="393"/>
        <end position="413"/>
    </location>
</feature>
<evidence type="ECO:0000256" key="1">
    <source>
        <dbReference type="SAM" id="Phobius"/>
    </source>
</evidence>
<keyword evidence="1" id="KW-0472">Membrane</keyword>
<feature type="transmembrane region" description="Helical" evidence="1">
    <location>
        <begin position="117"/>
        <end position="137"/>
    </location>
</feature>
<accession>A0A1S8N1H8</accession>
<gene>
    <name evidence="2" type="ORF">CLOSAC_29770</name>
</gene>
<keyword evidence="1" id="KW-0812">Transmembrane</keyword>
<protein>
    <recommendedName>
        <fullName evidence="4">Transmembrane protein</fullName>
    </recommendedName>
</protein>
<evidence type="ECO:0000313" key="3">
    <source>
        <dbReference type="Proteomes" id="UP000191154"/>
    </source>
</evidence>
<evidence type="ECO:0000313" key="2">
    <source>
        <dbReference type="EMBL" id="OOM10356.1"/>
    </source>
</evidence>
<feature type="transmembrane region" description="Helical" evidence="1">
    <location>
        <begin position="174"/>
        <end position="191"/>
    </location>
</feature>
<feature type="transmembrane region" description="Helical" evidence="1">
    <location>
        <begin position="462"/>
        <end position="481"/>
    </location>
</feature>
<evidence type="ECO:0008006" key="4">
    <source>
        <dbReference type="Google" id="ProtNLM"/>
    </source>
</evidence>
<feature type="transmembrane region" description="Helical" evidence="1">
    <location>
        <begin position="149"/>
        <end position="168"/>
    </location>
</feature>